<name>A0A1I7ZMC6_9BILA</name>
<proteinExistence type="predicted"/>
<keyword evidence="1" id="KW-1185">Reference proteome</keyword>
<dbReference type="WBParaSite" id="L893_g27621.t1">
    <property type="protein sequence ID" value="L893_g27621.t1"/>
    <property type="gene ID" value="L893_g27621"/>
</dbReference>
<organism evidence="1 2">
    <name type="scientific">Steinernema glaseri</name>
    <dbReference type="NCBI Taxonomy" id="37863"/>
    <lineage>
        <taxon>Eukaryota</taxon>
        <taxon>Metazoa</taxon>
        <taxon>Ecdysozoa</taxon>
        <taxon>Nematoda</taxon>
        <taxon>Chromadorea</taxon>
        <taxon>Rhabditida</taxon>
        <taxon>Tylenchina</taxon>
        <taxon>Panagrolaimomorpha</taxon>
        <taxon>Strongyloidoidea</taxon>
        <taxon>Steinernematidae</taxon>
        <taxon>Steinernema</taxon>
    </lineage>
</organism>
<sequence length="106" mass="11641">MSCVSCLLSLRPHSHGWSALSAGPLQAPQLQLIPLVRQANVETCCLVETLTDLRSSTLLIPRLIHTSDSLFCVVLNNASLWRCLNQTSSQIVSLYIILFATPSISY</sequence>
<evidence type="ECO:0000313" key="2">
    <source>
        <dbReference type="WBParaSite" id="L893_g27621.t1"/>
    </source>
</evidence>
<dbReference type="AlphaFoldDB" id="A0A1I7ZMC6"/>
<accession>A0A1I7ZMC6</accession>
<reference evidence="2" key="1">
    <citation type="submission" date="2016-11" db="UniProtKB">
        <authorList>
            <consortium name="WormBaseParasite"/>
        </authorList>
    </citation>
    <scope>IDENTIFICATION</scope>
</reference>
<protein>
    <submittedName>
        <fullName evidence="2">Secreted protein</fullName>
    </submittedName>
</protein>
<evidence type="ECO:0000313" key="1">
    <source>
        <dbReference type="Proteomes" id="UP000095287"/>
    </source>
</evidence>
<dbReference type="Proteomes" id="UP000095287">
    <property type="component" value="Unplaced"/>
</dbReference>